<dbReference type="EMBL" id="CAADFQ010000059">
    <property type="protein sequence ID" value="VFK34040.1"/>
    <property type="molecule type" value="Genomic_DNA"/>
</dbReference>
<name>A0A451BD55_9GAMM</name>
<protein>
    <submittedName>
        <fullName evidence="2">Uncharacterized protein</fullName>
    </submittedName>
</protein>
<organism evidence="2">
    <name type="scientific">Candidatus Kentrum sp. MB</name>
    <dbReference type="NCBI Taxonomy" id="2138164"/>
    <lineage>
        <taxon>Bacteria</taxon>
        <taxon>Pseudomonadati</taxon>
        <taxon>Pseudomonadota</taxon>
        <taxon>Gammaproteobacteria</taxon>
        <taxon>Candidatus Kentrum</taxon>
    </lineage>
</organism>
<dbReference type="AlphaFoldDB" id="A0A451BD55"/>
<proteinExistence type="predicted"/>
<dbReference type="EMBL" id="CAADGH010000046">
    <property type="protein sequence ID" value="VFK76211.1"/>
    <property type="molecule type" value="Genomic_DNA"/>
</dbReference>
<accession>A0A451BD55</accession>
<reference evidence="2" key="1">
    <citation type="submission" date="2019-02" db="EMBL/GenBank/DDBJ databases">
        <authorList>
            <person name="Gruber-Vodicka R. H."/>
            <person name="Seah K. B. B."/>
        </authorList>
    </citation>
    <scope>NUCLEOTIDE SEQUENCE</scope>
    <source>
        <strain evidence="2">BECK_BZ198</strain>
        <strain evidence="1">BECK_BZ199</strain>
    </source>
</reference>
<gene>
    <name evidence="2" type="ORF">BECKMB1821H_GA0114242_104615</name>
    <name evidence="1" type="ORF">BECKMB1821I_GA0114274_105916</name>
</gene>
<evidence type="ECO:0000313" key="1">
    <source>
        <dbReference type="EMBL" id="VFK34040.1"/>
    </source>
</evidence>
<evidence type="ECO:0000313" key="2">
    <source>
        <dbReference type="EMBL" id="VFK76211.1"/>
    </source>
</evidence>
<sequence>MNAIEYPNFANDALAWNPIDNPQAEVAYEEGWDNAARIA</sequence>